<keyword evidence="5" id="KW-1185">Reference proteome</keyword>
<dbReference type="PANTHER" id="PTHR43713">
    <property type="entry name" value="GLUTAMATE-1-SEMIALDEHYDE 2,1-AMINOMUTASE"/>
    <property type="match status" value="1"/>
</dbReference>
<evidence type="ECO:0000256" key="3">
    <source>
        <dbReference type="RuleBase" id="RU003560"/>
    </source>
</evidence>
<proteinExistence type="inferred from homology"/>
<reference evidence="4 5" key="1">
    <citation type="submission" date="2022-04" db="EMBL/GenBank/DDBJ databases">
        <authorList>
            <person name="Grouzdev D.S."/>
            <person name="Pantiukh K.S."/>
            <person name="Krutkina M.S."/>
        </authorList>
    </citation>
    <scope>NUCLEOTIDE SEQUENCE [LARGE SCALE GENOMIC DNA]</scope>
    <source>
        <strain evidence="4 5">6x-1</strain>
    </source>
</reference>
<dbReference type="SUPFAM" id="SSF53383">
    <property type="entry name" value="PLP-dependent transferases"/>
    <property type="match status" value="1"/>
</dbReference>
<dbReference type="RefSeq" id="WP_247026973.1">
    <property type="nucleotide sequence ID" value="NZ_JALKCH010000003.1"/>
</dbReference>
<evidence type="ECO:0000313" key="5">
    <source>
        <dbReference type="Proteomes" id="UP001203284"/>
    </source>
</evidence>
<dbReference type="Gene3D" id="3.90.1150.10">
    <property type="entry name" value="Aspartate Aminotransferase, domain 1"/>
    <property type="match status" value="1"/>
</dbReference>
<organism evidence="4 5">
    <name type="scientific">Ancylobacter crimeensis</name>
    <dbReference type="NCBI Taxonomy" id="2579147"/>
    <lineage>
        <taxon>Bacteria</taxon>
        <taxon>Pseudomonadati</taxon>
        <taxon>Pseudomonadota</taxon>
        <taxon>Alphaproteobacteria</taxon>
        <taxon>Hyphomicrobiales</taxon>
        <taxon>Xanthobacteraceae</taxon>
        <taxon>Ancylobacter</taxon>
    </lineage>
</organism>
<dbReference type="InterPro" id="IPR005814">
    <property type="entry name" value="Aminotrans_3"/>
</dbReference>
<dbReference type="Pfam" id="PF00202">
    <property type="entry name" value="Aminotran_3"/>
    <property type="match status" value="1"/>
</dbReference>
<dbReference type="PANTHER" id="PTHR43713:SF3">
    <property type="entry name" value="GLUTAMATE-1-SEMIALDEHYDE 2,1-AMINOMUTASE 1, CHLOROPLASTIC-RELATED"/>
    <property type="match status" value="1"/>
</dbReference>
<protein>
    <submittedName>
        <fullName evidence="4">Transaminase</fullName>
    </submittedName>
</protein>
<dbReference type="NCBIfam" id="NF005453">
    <property type="entry name" value="PRK07046.1"/>
    <property type="match status" value="1"/>
</dbReference>
<accession>A0ABT0D8M8</accession>
<name>A0ABT0D8M8_9HYPH</name>
<evidence type="ECO:0000256" key="1">
    <source>
        <dbReference type="ARBA" id="ARBA00001933"/>
    </source>
</evidence>
<dbReference type="InterPro" id="IPR015424">
    <property type="entry name" value="PyrdxlP-dep_Trfase"/>
</dbReference>
<dbReference type="Proteomes" id="UP001203284">
    <property type="component" value="Unassembled WGS sequence"/>
</dbReference>
<evidence type="ECO:0000313" key="4">
    <source>
        <dbReference type="EMBL" id="MCK0196142.1"/>
    </source>
</evidence>
<comment type="caution">
    <text evidence="4">The sequence shown here is derived from an EMBL/GenBank/DDBJ whole genome shotgun (WGS) entry which is preliminary data.</text>
</comment>
<gene>
    <name evidence="4" type="ORF">MWN34_04375</name>
</gene>
<evidence type="ECO:0000256" key="2">
    <source>
        <dbReference type="ARBA" id="ARBA00022898"/>
    </source>
</evidence>
<dbReference type="InterPro" id="IPR015422">
    <property type="entry name" value="PyrdxlP-dep_Trfase_small"/>
</dbReference>
<dbReference type="EMBL" id="JALKCH010000003">
    <property type="protein sequence ID" value="MCK0196142.1"/>
    <property type="molecule type" value="Genomic_DNA"/>
</dbReference>
<keyword evidence="2 3" id="KW-0663">Pyridoxal phosphate</keyword>
<comment type="cofactor">
    <cofactor evidence="1">
        <name>pyridoxal 5'-phosphate</name>
        <dbReference type="ChEBI" id="CHEBI:597326"/>
    </cofactor>
</comment>
<dbReference type="InterPro" id="IPR015421">
    <property type="entry name" value="PyrdxlP-dep_Trfase_major"/>
</dbReference>
<sequence>MTRPLSSESASGASPARVSALRAEAEALYLGTRPKTRAAAGATAHLYDGVPMHWMSDWSTPVPLIVDRAEGARLTDIDGHAYEDFCLGDTAALFGHSPPALVEALARQIPRGLASMLPTPDAGLVGDLLAARFGLDLWQIATTASDANRFALRAARAATGRPRILVFDGAYHGAVDETFVELSPAGLPRNKPSLVGEPRDLTALTRIVPFNDLAAVEAALADGTVACVITEPVLTNCAMVLPEPGFHAGLRELCRRHGTLLLIDETHTLSTAPGGYTRLHGLEPDLLVIGKAIAGGVPTAVWGMSEAVAARFKAAKAEAADGHSGIGTTLSGSPLQLAALRATLEAVATPEAYACMNALADRMEAGLARVIAAASLPWHVARCGARVEVVRAPVPCRNGGEAKHAHFPALEAAVHLALLVRGVLISPFHDMMLASPATSEAQVDRLVEATGEVVGRLAG</sequence>
<dbReference type="Gene3D" id="3.40.640.10">
    <property type="entry name" value="Type I PLP-dependent aspartate aminotransferase-like (Major domain)"/>
    <property type="match status" value="1"/>
</dbReference>
<comment type="similarity">
    <text evidence="3">Belongs to the class-III pyridoxal-phosphate-dependent aminotransferase family.</text>
</comment>